<comment type="similarity">
    <text evidence="1">Belongs to the HAD-like hydrolase superfamily.</text>
</comment>
<feature type="binding site" evidence="4">
    <location>
        <position position="21"/>
    </location>
    <ligand>
        <name>Mg(2+)</name>
        <dbReference type="ChEBI" id="CHEBI:18420"/>
    </ligand>
</feature>
<dbReference type="AlphaFoldDB" id="A0A5B1CIL1"/>
<comment type="cofactor">
    <cofactor evidence="4">
        <name>Mg(2+)</name>
        <dbReference type="ChEBI" id="CHEBI:18420"/>
    </cofactor>
    <text evidence="4">Divalent metal ions. Mg(2+) is the most effective.</text>
</comment>
<dbReference type="GO" id="GO:0046872">
    <property type="term" value="F:metal ion binding"/>
    <property type="evidence" value="ECO:0007669"/>
    <property type="project" value="UniProtKB-KW"/>
</dbReference>
<proteinExistence type="inferred from homology"/>
<feature type="binding site" evidence="4">
    <location>
        <position position="23"/>
    </location>
    <ligand>
        <name>Mg(2+)</name>
        <dbReference type="ChEBI" id="CHEBI:18420"/>
    </ligand>
</feature>
<protein>
    <submittedName>
        <fullName evidence="5">Ribonucleotide monophosphatase NagD</fullName>
        <ecNumber evidence="5">3.1.3.5</ecNumber>
    </submittedName>
</protein>
<dbReference type="PANTHER" id="PTHR19288:SF46">
    <property type="entry name" value="HALOACID DEHALOGENASE-LIKE HYDROLASE DOMAIN-CONTAINING PROTEIN 2"/>
    <property type="match status" value="1"/>
</dbReference>
<evidence type="ECO:0000313" key="5">
    <source>
        <dbReference type="EMBL" id="KAA1259559.1"/>
    </source>
</evidence>
<evidence type="ECO:0000256" key="1">
    <source>
        <dbReference type="PIRNR" id="PIRNR000915"/>
    </source>
</evidence>
<dbReference type="NCBIfam" id="TIGR01460">
    <property type="entry name" value="HAD-SF-IIA"/>
    <property type="match status" value="1"/>
</dbReference>
<keyword evidence="5" id="KW-0378">Hydrolase</keyword>
<dbReference type="InterPro" id="IPR023214">
    <property type="entry name" value="HAD_sf"/>
</dbReference>
<dbReference type="Pfam" id="PF13242">
    <property type="entry name" value="Hydrolase_like"/>
    <property type="match status" value="1"/>
</dbReference>
<dbReference type="EC" id="3.1.3.5" evidence="5"/>
<gene>
    <name evidence="5" type="primary">nagD</name>
    <name evidence="5" type="ORF">LF1_20930</name>
</gene>
<keyword evidence="6" id="KW-1185">Reference proteome</keyword>
<dbReference type="GO" id="GO:0005737">
    <property type="term" value="C:cytoplasm"/>
    <property type="evidence" value="ECO:0007669"/>
    <property type="project" value="TreeGrafter"/>
</dbReference>
<feature type="active site" description="Nucleophile" evidence="2">
    <location>
        <position position="21"/>
    </location>
</feature>
<accession>A0A5B1CIL1</accession>
<dbReference type="InterPro" id="IPR036412">
    <property type="entry name" value="HAD-like_sf"/>
</dbReference>
<evidence type="ECO:0000256" key="2">
    <source>
        <dbReference type="PIRSR" id="PIRSR000915-1"/>
    </source>
</evidence>
<name>A0A5B1CIL1_9BACT</name>
<reference evidence="5 6" key="1">
    <citation type="submission" date="2019-08" db="EMBL/GenBank/DDBJ databases">
        <title>Deep-cultivation of Planctomycetes and their phenomic and genomic characterization uncovers novel biology.</title>
        <authorList>
            <person name="Wiegand S."/>
            <person name="Jogler M."/>
            <person name="Boedeker C."/>
            <person name="Pinto D."/>
            <person name="Vollmers J."/>
            <person name="Rivas-Marin E."/>
            <person name="Kohn T."/>
            <person name="Peeters S.H."/>
            <person name="Heuer A."/>
            <person name="Rast P."/>
            <person name="Oberbeckmann S."/>
            <person name="Bunk B."/>
            <person name="Jeske O."/>
            <person name="Meyerdierks A."/>
            <person name="Storesund J.E."/>
            <person name="Kallscheuer N."/>
            <person name="Luecker S."/>
            <person name="Lage O.M."/>
            <person name="Pohl T."/>
            <person name="Merkel B.J."/>
            <person name="Hornburger P."/>
            <person name="Mueller R.-W."/>
            <person name="Bruemmer F."/>
            <person name="Labrenz M."/>
            <person name="Spormann A.M."/>
            <person name="Op Den Camp H."/>
            <person name="Overmann J."/>
            <person name="Amann R."/>
            <person name="Jetten M.S.M."/>
            <person name="Mascher T."/>
            <person name="Medema M.H."/>
            <person name="Devos D.P."/>
            <person name="Kaster A.-K."/>
            <person name="Ovreas L."/>
            <person name="Rohde M."/>
            <person name="Galperin M.Y."/>
            <person name="Jogler C."/>
        </authorList>
    </citation>
    <scope>NUCLEOTIDE SEQUENCE [LARGE SCALE GENOMIC DNA]</scope>
    <source>
        <strain evidence="5 6">LF1</strain>
    </source>
</reference>
<sequence length="295" mass="32167">MTPRTLTKYTVLTMRTGLLIDMDGVIYRGSQLIPGAAEFIQTLRRERIPFIFLTNNSQRTRRDVCMKLQRMGIDVEERHIFTCAMATARFLAKLKPSGTAYVIGEGGLLQALHLNGYSIVDHEPDFVVVGEGRTITLDSLELAVNMILGGAKLIATNLDPNCPTKGGTRPGAGATVAYLETVTGRKAFSVGKPSPIMMRAARKELHLATSQTVMIGDTMETDILGAVQLGFRSVLTLTGSTRREDLGKYAFGPDVIVESIAELCDIGRFIDRDLPKANQDDDTVTNMADWVAANA</sequence>
<dbReference type="Pfam" id="PF13344">
    <property type="entry name" value="Hydrolase_6"/>
    <property type="match status" value="1"/>
</dbReference>
<comment type="caution">
    <text evidence="5">The sequence shown here is derived from an EMBL/GenBank/DDBJ whole genome shotgun (WGS) entry which is preliminary data.</text>
</comment>
<dbReference type="CDD" id="cd07530">
    <property type="entry name" value="HAD_Pase_UmpH-like"/>
    <property type="match status" value="1"/>
</dbReference>
<evidence type="ECO:0000256" key="3">
    <source>
        <dbReference type="PIRSR" id="PIRSR000915-2"/>
    </source>
</evidence>
<dbReference type="GO" id="GO:0008253">
    <property type="term" value="F:5'-nucleotidase activity"/>
    <property type="evidence" value="ECO:0007669"/>
    <property type="project" value="UniProtKB-EC"/>
</dbReference>
<feature type="binding site" evidence="4">
    <location>
        <position position="217"/>
    </location>
    <ligand>
        <name>Mg(2+)</name>
        <dbReference type="ChEBI" id="CHEBI:18420"/>
    </ligand>
</feature>
<dbReference type="InterPro" id="IPR006357">
    <property type="entry name" value="HAD-SF_hydro_IIA"/>
</dbReference>
<dbReference type="PIRSF" id="PIRSF000915">
    <property type="entry name" value="PGP-type_phosphatase"/>
    <property type="match status" value="1"/>
</dbReference>
<evidence type="ECO:0000313" key="6">
    <source>
        <dbReference type="Proteomes" id="UP000322699"/>
    </source>
</evidence>
<feature type="binding site" evidence="3">
    <location>
        <position position="192"/>
    </location>
    <ligand>
        <name>substrate</name>
    </ligand>
</feature>
<dbReference type="PANTHER" id="PTHR19288">
    <property type="entry name" value="4-NITROPHENYLPHOSPHATASE-RELATED"/>
    <property type="match status" value="1"/>
</dbReference>
<organism evidence="5 6">
    <name type="scientific">Rubripirellula obstinata</name>
    <dbReference type="NCBI Taxonomy" id="406547"/>
    <lineage>
        <taxon>Bacteria</taxon>
        <taxon>Pseudomonadati</taxon>
        <taxon>Planctomycetota</taxon>
        <taxon>Planctomycetia</taxon>
        <taxon>Pirellulales</taxon>
        <taxon>Pirellulaceae</taxon>
        <taxon>Rubripirellula</taxon>
    </lineage>
</organism>
<dbReference type="EMBL" id="VRLW01000001">
    <property type="protein sequence ID" value="KAA1259559.1"/>
    <property type="molecule type" value="Genomic_DNA"/>
</dbReference>
<dbReference type="Gene3D" id="3.40.50.1000">
    <property type="entry name" value="HAD superfamily/HAD-like"/>
    <property type="match status" value="2"/>
</dbReference>
<dbReference type="Proteomes" id="UP000322699">
    <property type="component" value="Unassembled WGS sequence"/>
</dbReference>
<dbReference type="SFLD" id="SFLDS00003">
    <property type="entry name" value="Haloacid_Dehalogenase"/>
    <property type="match status" value="1"/>
</dbReference>
<keyword evidence="4" id="KW-0460">Magnesium</keyword>
<feature type="active site" description="Proton donor" evidence="2">
    <location>
        <position position="23"/>
    </location>
</feature>
<evidence type="ECO:0000256" key="4">
    <source>
        <dbReference type="PIRSR" id="PIRSR000915-3"/>
    </source>
</evidence>
<keyword evidence="4" id="KW-0479">Metal-binding</keyword>
<dbReference type="SFLD" id="SFLDG01139">
    <property type="entry name" value="C2.A:_Pyridoxal_Phosphate_Phos"/>
    <property type="match status" value="1"/>
</dbReference>
<dbReference type="SUPFAM" id="SSF56784">
    <property type="entry name" value="HAD-like"/>
    <property type="match status" value="1"/>
</dbReference>